<feature type="coiled-coil region" evidence="1">
    <location>
        <begin position="5"/>
        <end position="46"/>
    </location>
</feature>
<organism evidence="2 3">
    <name type="scientific">Lactococcus fujiensis JCM 16395</name>
    <dbReference type="NCBI Taxonomy" id="1291764"/>
    <lineage>
        <taxon>Bacteria</taxon>
        <taxon>Bacillati</taxon>
        <taxon>Bacillota</taxon>
        <taxon>Bacilli</taxon>
        <taxon>Lactobacillales</taxon>
        <taxon>Streptococcaceae</taxon>
        <taxon>Lactococcus</taxon>
    </lineage>
</organism>
<comment type="caution">
    <text evidence="2">The sequence shown here is derived from an EMBL/GenBank/DDBJ whole genome shotgun (WGS) entry which is preliminary data.</text>
</comment>
<evidence type="ECO:0000313" key="3">
    <source>
        <dbReference type="Proteomes" id="UP000218181"/>
    </source>
</evidence>
<evidence type="ECO:0000256" key="1">
    <source>
        <dbReference type="SAM" id="Coils"/>
    </source>
</evidence>
<proteinExistence type="predicted"/>
<keyword evidence="3" id="KW-1185">Reference proteome</keyword>
<keyword evidence="1" id="KW-0175">Coiled coil</keyword>
<protein>
    <submittedName>
        <fullName evidence="2">Uncharacterized protein</fullName>
    </submittedName>
</protein>
<reference evidence="2 3" key="1">
    <citation type="submission" date="2014-12" db="EMBL/GenBank/DDBJ databases">
        <title>Draft genome sequences of 10 type strains of Lactococcus.</title>
        <authorList>
            <person name="Sun Z."/>
            <person name="Zhong Z."/>
            <person name="Liu W."/>
            <person name="Zhang W."/>
            <person name="Zhang H."/>
        </authorList>
    </citation>
    <scope>NUCLEOTIDE SEQUENCE [LARGE SCALE GENOMIC DNA]</scope>
    <source>
        <strain evidence="2 3">JCM 16395</strain>
    </source>
</reference>
<accession>A0A2A5RMZ2</accession>
<dbReference type="EMBL" id="JXJU01000003">
    <property type="protein sequence ID" value="PCS00722.1"/>
    <property type="molecule type" value="Genomic_DNA"/>
</dbReference>
<dbReference type="OrthoDB" id="2243727at2"/>
<dbReference type="Proteomes" id="UP000218181">
    <property type="component" value="Unassembled WGS sequence"/>
</dbReference>
<evidence type="ECO:0000313" key="2">
    <source>
        <dbReference type="EMBL" id="PCS00722.1"/>
    </source>
</evidence>
<name>A0A2A5RMZ2_9LACT</name>
<sequence>MANFITDMKALISELAENVEAVKTNVERVKIEMVSAEKTAQSIQRKVTEFQTSAQPRIDKINKLIENIKEKTSSTEKTD</sequence>
<dbReference type="AlphaFoldDB" id="A0A2A5RMZ2"/>
<dbReference type="RefSeq" id="WP_096817535.1">
    <property type="nucleotide sequence ID" value="NZ_JXJU01000003.1"/>
</dbReference>
<gene>
    <name evidence="2" type="ORF">RT41_GL001104</name>
</gene>